<dbReference type="KEGG" id="jli:EXU32_13430"/>
<dbReference type="RefSeq" id="WP_130630353.1">
    <property type="nucleotide sequence ID" value="NZ_CP036164.1"/>
</dbReference>
<dbReference type="OrthoDB" id="3415124at2"/>
<accession>A0A4P6MZ34</accession>
<protein>
    <recommendedName>
        <fullName evidence="2">Helicase XPB/Ssl2 N-terminal domain-containing protein</fullName>
    </recommendedName>
</protein>
<gene>
    <name evidence="3" type="ORF">EXU32_13430</name>
</gene>
<evidence type="ECO:0000256" key="1">
    <source>
        <dbReference type="SAM" id="MobiDB-lite"/>
    </source>
</evidence>
<dbReference type="AlphaFoldDB" id="A0A4P6MZ34"/>
<dbReference type="Proteomes" id="UP000290408">
    <property type="component" value="Chromosome"/>
</dbReference>
<reference evidence="3 4" key="1">
    <citation type="submission" date="2019-02" db="EMBL/GenBank/DDBJ databases">
        <title>Genomic data mining of an Antarctic deep-sea actinobacterium, Janibacterlimosus P3-3-X1.</title>
        <authorList>
            <person name="Liao L."/>
            <person name="Chen B."/>
        </authorList>
    </citation>
    <scope>NUCLEOTIDE SEQUENCE [LARGE SCALE GENOMIC DNA]</scope>
    <source>
        <strain evidence="3 4">P3-3-X1</strain>
    </source>
</reference>
<feature type="region of interest" description="Disordered" evidence="1">
    <location>
        <begin position="644"/>
        <end position="667"/>
    </location>
</feature>
<dbReference type="InterPro" id="IPR032830">
    <property type="entry name" value="XPB/Ssl2_N"/>
</dbReference>
<name>A0A4P6MZ34_9MICO</name>
<feature type="domain" description="Helicase XPB/Ssl2 N-terminal" evidence="2">
    <location>
        <begin position="454"/>
        <end position="576"/>
    </location>
</feature>
<sequence length="733" mass="77346">MRSLAEDIRHRTDEELVALLELRPDLARPQPADLTALAARASTRASTARAVDHLDLPHLAALQACAVTGTTDPAAIAPLLGLTEGSAAALLVDLTTAALLWRSSEGTALSRTVADVLGPHPAGLGPTAQAVGHSLPDDLPAALERIGPQERAVLERIARHGPTAAVPADPEGPAGRAVAGLVDAGLVVAPDNQHVLLPREVGLLVRGGRILDPSPGLDAASARALDPDDVDRAATASATEVVALVDELLDRVDDLRPRVLRSGGLAVRDLRALAGRVDLDEASATFLLELALGAGLLGDDHALEPTWRLTTTLDEWRALPPAGRWVGLAGPWLRSLRASVVPAPEDGGRVNALSESMVWPPVRALRRELLEILADLPRGSSPDGPEMLERLRHGRPRRMPHGADEAVAALLREGEQLGVTGRGALGSVGRLLLDDEVAAGQLLETMVPEPVDRLLLQADLTAVVPGTPVPELAGLLRRSATLESRGGASVHRFTETSLRSALDSGWTADELLETLARFSASPVPQPLDYLVRDVARRHGQLRVGSASSYLRSDDAAHLEALLTHRDLSHLQLRQLAPTVLVSPVGPTVLLESLREVGASPALEGSGGVVASKPAAPRITPRRERPVTEVAPEPSTEVLARLREGEARADRQRSIPDDGAPTIPALDPASSSALLREAAADRLPVWLGVTDAVGSTRRFLFHPTKVDGGRIIGEVDAQPQVFSLHRIIGVVIQG</sequence>
<organism evidence="3 4">
    <name type="scientific">Janibacter limosus</name>
    <dbReference type="NCBI Taxonomy" id="53458"/>
    <lineage>
        <taxon>Bacteria</taxon>
        <taxon>Bacillati</taxon>
        <taxon>Actinomycetota</taxon>
        <taxon>Actinomycetes</taxon>
        <taxon>Micrococcales</taxon>
        <taxon>Intrasporangiaceae</taxon>
        <taxon>Janibacter</taxon>
    </lineage>
</organism>
<evidence type="ECO:0000259" key="2">
    <source>
        <dbReference type="Pfam" id="PF13625"/>
    </source>
</evidence>
<dbReference type="EMBL" id="CP036164">
    <property type="protein sequence ID" value="QBF47160.1"/>
    <property type="molecule type" value="Genomic_DNA"/>
</dbReference>
<evidence type="ECO:0000313" key="3">
    <source>
        <dbReference type="EMBL" id="QBF47160.1"/>
    </source>
</evidence>
<feature type="compositionally biased region" description="Basic and acidic residues" evidence="1">
    <location>
        <begin position="644"/>
        <end position="655"/>
    </location>
</feature>
<evidence type="ECO:0000313" key="4">
    <source>
        <dbReference type="Proteomes" id="UP000290408"/>
    </source>
</evidence>
<proteinExistence type="predicted"/>
<dbReference type="Pfam" id="PF13625">
    <property type="entry name" value="Helicase_C_3"/>
    <property type="match status" value="1"/>
</dbReference>
<dbReference type="STRING" id="1216970.GCA_001570985_02190"/>
<keyword evidence="4" id="KW-1185">Reference proteome</keyword>